<evidence type="ECO:0000256" key="1">
    <source>
        <dbReference type="SAM" id="Phobius"/>
    </source>
</evidence>
<dbReference type="OrthoDB" id="9954094at2"/>
<dbReference type="KEGG" id="sna:Snas_4991"/>
<dbReference type="AlphaFoldDB" id="D3Q9T2"/>
<dbReference type="HOGENOM" id="CLU_2669288_0_0_11"/>
<feature type="transmembrane region" description="Helical" evidence="1">
    <location>
        <begin position="33"/>
        <end position="58"/>
    </location>
</feature>
<organism evidence="2 3">
    <name type="scientific">Stackebrandtia nassauensis (strain DSM 44728 / CIP 108903 / NRRL B-16338 / NBRC 102104 / LLR-40K-21)</name>
    <dbReference type="NCBI Taxonomy" id="446470"/>
    <lineage>
        <taxon>Bacteria</taxon>
        <taxon>Bacillati</taxon>
        <taxon>Actinomycetota</taxon>
        <taxon>Actinomycetes</taxon>
        <taxon>Glycomycetales</taxon>
        <taxon>Glycomycetaceae</taxon>
        <taxon>Stackebrandtia</taxon>
    </lineage>
</organism>
<feature type="transmembrane region" description="Helical" evidence="1">
    <location>
        <begin position="5"/>
        <end position="27"/>
    </location>
</feature>
<gene>
    <name evidence="2" type="ordered locus">Snas_4991</name>
</gene>
<dbReference type="Proteomes" id="UP000000844">
    <property type="component" value="Chromosome"/>
</dbReference>
<keyword evidence="3" id="KW-1185">Reference proteome</keyword>
<keyword evidence="1" id="KW-1133">Transmembrane helix</keyword>
<dbReference type="EMBL" id="CP001778">
    <property type="protein sequence ID" value="ADD44628.1"/>
    <property type="molecule type" value="Genomic_DNA"/>
</dbReference>
<dbReference type="STRING" id="446470.Snas_4991"/>
<reference evidence="2 3" key="1">
    <citation type="journal article" date="2009" name="Stand. Genomic Sci.">
        <title>Complete genome sequence of Stackebrandtia nassauensis type strain (LLR-40K-21).</title>
        <authorList>
            <person name="Munk C."/>
            <person name="Lapidus A."/>
            <person name="Copeland A."/>
            <person name="Jando M."/>
            <person name="Mayilraj S."/>
            <person name="Glavina Del Rio T."/>
            <person name="Nolan M."/>
            <person name="Chen F."/>
            <person name="Lucas S."/>
            <person name="Tice H."/>
            <person name="Cheng J.F."/>
            <person name="Han C."/>
            <person name="Detter J.C."/>
            <person name="Bruce D."/>
            <person name="Goodwin L."/>
            <person name="Chain P."/>
            <person name="Pitluck S."/>
            <person name="Goker M."/>
            <person name="Ovchinikova G."/>
            <person name="Pati A."/>
            <person name="Ivanova N."/>
            <person name="Mavromatis K."/>
            <person name="Chen A."/>
            <person name="Palaniappan K."/>
            <person name="Land M."/>
            <person name="Hauser L."/>
            <person name="Chang Y.J."/>
            <person name="Jeffries C.D."/>
            <person name="Bristow J."/>
            <person name="Eisen J.A."/>
            <person name="Markowitz V."/>
            <person name="Hugenholtz P."/>
            <person name="Kyrpides N.C."/>
            <person name="Klenk H.P."/>
        </authorList>
    </citation>
    <scope>NUCLEOTIDE SEQUENCE [LARGE SCALE GENOMIC DNA]</scope>
    <source>
        <strain evidence="3">DSM 44728 / CIP 108903 / NRRL B-16338 / NBRC 102104 / LLR-40K-21</strain>
    </source>
</reference>
<name>D3Q9T2_STANL</name>
<dbReference type="RefSeq" id="WP_013020199.1">
    <property type="nucleotide sequence ID" value="NC_013947.1"/>
</dbReference>
<protein>
    <submittedName>
        <fullName evidence="2">Uncharacterized protein</fullName>
    </submittedName>
</protein>
<evidence type="ECO:0000313" key="2">
    <source>
        <dbReference type="EMBL" id="ADD44628.1"/>
    </source>
</evidence>
<evidence type="ECO:0000313" key="3">
    <source>
        <dbReference type="Proteomes" id="UP000000844"/>
    </source>
</evidence>
<keyword evidence="1" id="KW-0812">Transmembrane</keyword>
<sequence>MNFKLLAWIVLPVAGLIVAGVLVSWLIGALFSAVSWVLGLAFYLVLGAVAVGVVMWGWSKVRGKVAGAPRRKELP</sequence>
<keyword evidence="1" id="KW-0472">Membrane</keyword>
<accession>D3Q9T2</accession>
<proteinExistence type="predicted"/>